<evidence type="ECO:0000313" key="1">
    <source>
        <dbReference type="EMBL" id="KAI0087562.1"/>
    </source>
</evidence>
<protein>
    <submittedName>
        <fullName evidence="1">Uncharacterized protein</fullName>
    </submittedName>
</protein>
<dbReference type="Proteomes" id="UP001055072">
    <property type="component" value="Unassembled WGS sequence"/>
</dbReference>
<reference evidence="1" key="1">
    <citation type="journal article" date="2021" name="Environ. Microbiol.">
        <title>Gene family expansions and transcriptome signatures uncover fungal adaptations to wood decay.</title>
        <authorList>
            <person name="Hage H."/>
            <person name="Miyauchi S."/>
            <person name="Viragh M."/>
            <person name="Drula E."/>
            <person name="Min B."/>
            <person name="Chaduli D."/>
            <person name="Navarro D."/>
            <person name="Favel A."/>
            <person name="Norest M."/>
            <person name="Lesage-Meessen L."/>
            <person name="Balint B."/>
            <person name="Merenyi Z."/>
            <person name="de Eugenio L."/>
            <person name="Morin E."/>
            <person name="Martinez A.T."/>
            <person name="Baldrian P."/>
            <person name="Stursova M."/>
            <person name="Martinez M.J."/>
            <person name="Novotny C."/>
            <person name="Magnuson J.K."/>
            <person name="Spatafora J.W."/>
            <person name="Maurice S."/>
            <person name="Pangilinan J."/>
            <person name="Andreopoulos W."/>
            <person name="LaButti K."/>
            <person name="Hundley H."/>
            <person name="Na H."/>
            <person name="Kuo A."/>
            <person name="Barry K."/>
            <person name="Lipzen A."/>
            <person name="Henrissat B."/>
            <person name="Riley R."/>
            <person name="Ahrendt S."/>
            <person name="Nagy L.G."/>
            <person name="Grigoriev I.V."/>
            <person name="Martin F."/>
            <person name="Rosso M.N."/>
        </authorList>
    </citation>
    <scope>NUCLEOTIDE SEQUENCE</scope>
    <source>
        <strain evidence="1">CBS 384.51</strain>
    </source>
</reference>
<evidence type="ECO:0000313" key="2">
    <source>
        <dbReference type="Proteomes" id="UP001055072"/>
    </source>
</evidence>
<dbReference type="EMBL" id="MU274917">
    <property type="protein sequence ID" value="KAI0087562.1"/>
    <property type="molecule type" value="Genomic_DNA"/>
</dbReference>
<keyword evidence="2" id="KW-1185">Reference proteome</keyword>
<organism evidence="1 2">
    <name type="scientific">Irpex rosettiformis</name>
    <dbReference type="NCBI Taxonomy" id="378272"/>
    <lineage>
        <taxon>Eukaryota</taxon>
        <taxon>Fungi</taxon>
        <taxon>Dikarya</taxon>
        <taxon>Basidiomycota</taxon>
        <taxon>Agaricomycotina</taxon>
        <taxon>Agaricomycetes</taxon>
        <taxon>Polyporales</taxon>
        <taxon>Irpicaceae</taxon>
        <taxon>Irpex</taxon>
    </lineage>
</organism>
<accession>A0ACB8TZQ1</accession>
<name>A0ACB8TZQ1_9APHY</name>
<gene>
    <name evidence="1" type="ORF">BDY19DRAFT_1058046</name>
</gene>
<proteinExistence type="predicted"/>
<sequence>MDAGPSRSRRYSESSKSEWSDSNADEDFEPGYRADDDENDLPHDPEMYDHVEGEPRTPRSKAKGKEKAGSATGTTSPVSPIRIRVDPLPSGAPLRQTSRSWTDLNMSIIVALISPIGNWLTGSDHVKHLCLLLLLVYYLHQLIEVPWQLYNKSRSRHLNVQKLHTGVDEVKSASHHAAELAASELRRLELFYLALSVFAPFLGAHLIRHIFTSMDVDSLSWFSQTLFVLATGVRPWSHLVERLQQRTSDLQDTVDTPLNAERHQAIDEALNVIVSRLDALEEAVQDVHARTDQMETTKEIHDDLTEAVGDLDRLVHRHERRMELARVAHNNRLSVLETGLQRLEERGKRSRVFQPSSQKGIEFSLHTDSTFFARMWEFFYYLSETMLAYVPSYMLKEHRTLRSSRSSSYSPLSSPPDSTDAFPPAPTSTPSPTLGMSMPYFNGTPLETIPEDSDSEDTYVSEISPSSPRTTTVKLKPLRRSRSRSLSASRRASEISPSYRARAIEFAAAVAGWPYRAAVGVLTSIMPSSLSN</sequence>
<comment type="caution">
    <text evidence="1">The sequence shown here is derived from an EMBL/GenBank/DDBJ whole genome shotgun (WGS) entry which is preliminary data.</text>
</comment>